<comment type="catalytic activity">
    <reaction evidence="5">
        <text>adenine + H2O + H(+) = hypoxanthine + NH4(+)</text>
        <dbReference type="Rhea" id="RHEA:23688"/>
        <dbReference type="ChEBI" id="CHEBI:15377"/>
        <dbReference type="ChEBI" id="CHEBI:15378"/>
        <dbReference type="ChEBI" id="CHEBI:16708"/>
        <dbReference type="ChEBI" id="CHEBI:17368"/>
        <dbReference type="ChEBI" id="CHEBI:28938"/>
        <dbReference type="EC" id="3.5.4.2"/>
    </reaction>
</comment>
<sequence>MKTFIKAIPKAELHLHIEGTLEPEMMMAMGKRNSVPLPYPDAASVRKAYAFDDLQSFLDIYYNATSVLLHEQDFYDLTTAYLKKAAAQNVRHAEIFFDPQTHTSREGIAFSTVTKGIHRALQDGEKQFGITTKLFLCILRHLSEKEGLETLEQALDYKNIIAGIGLDSSELGNPPNKFKELYKRANKEGFLTVAHAGEEGHADYIWQALNTLHVARIDHGVRCMEDEKLVEKLVASKVPLTVCPLSNVKLHIFPSMKKHNLKKMLDRGLLVTVNSDDPAYFGGYINENYMAVQQALNLDRQDIIQFAVNSFNASFLPQETRQRYLDEIKTFVQHAHEKTDRDN</sequence>
<evidence type="ECO:0000256" key="1">
    <source>
        <dbReference type="ARBA" id="ARBA00022723"/>
    </source>
</evidence>
<feature type="binding site" evidence="5">
    <location>
        <position position="276"/>
    </location>
    <ligand>
        <name>Zn(2+)</name>
        <dbReference type="ChEBI" id="CHEBI:29105"/>
        <note>catalytic</note>
    </ligand>
</feature>
<evidence type="ECO:0000259" key="6">
    <source>
        <dbReference type="Pfam" id="PF00962"/>
    </source>
</evidence>
<keyword evidence="1 5" id="KW-0479">Metal-binding</keyword>
<feature type="binding site" evidence="5">
    <location>
        <position position="277"/>
    </location>
    <ligand>
        <name>substrate</name>
    </ligand>
</feature>
<comment type="caution">
    <text evidence="7">The sequence shown here is derived from an EMBL/GenBank/DDBJ whole genome shotgun (WGS) entry which is preliminary data.</text>
</comment>
<comment type="cofactor">
    <cofactor evidence="5">
        <name>Zn(2+)</name>
        <dbReference type="ChEBI" id="CHEBI:29105"/>
    </cofactor>
    <text evidence="5">Binds 1 zinc ion per subunit.</text>
</comment>
<dbReference type="PANTHER" id="PTHR43114">
    <property type="entry name" value="ADENINE DEAMINASE"/>
    <property type="match status" value="1"/>
</dbReference>
<dbReference type="InterPro" id="IPR006330">
    <property type="entry name" value="Ado/ade_deaminase"/>
</dbReference>
<feature type="active site" description="Proton donor" evidence="5">
    <location>
        <position position="198"/>
    </location>
</feature>
<evidence type="ECO:0000256" key="4">
    <source>
        <dbReference type="ARBA" id="ARBA00023080"/>
    </source>
</evidence>
<gene>
    <name evidence="7" type="ORF">CR164_10250</name>
</gene>
<dbReference type="OrthoDB" id="9779574at2"/>
<keyword evidence="3 5" id="KW-0862">Zinc</keyword>
<evidence type="ECO:0000256" key="3">
    <source>
        <dbReference type="ARBA" id="ARBA00022833"/>
    </source>
</evidence>
<dbReference type="CDD" id="cd01320">
    <property type="entry name" value="ADA"/>
    <property type="match status" value="1"/>
</dbReference>
<dbReference type="RefSeq" id="WP_110023902.1">
    <property type="nucleotide sequence ID" value="NZ_PDNZ01000007.1"/>
</dbReference>
<dbReference type="InterPro" id="IPR001365">
    <property type="entry name" value="A_deaminase_dom"/>
</dbReference>
<dbReference type="EMBL" id="PDNZ01000007">
    <property type="protein sequence ID" value="PWW81407.1"/>
    <property type="molecule type" value="Genomic_DNA"/>
</dbReference>
<feature type="binding site" evidence="5">
    <location>
        <position position="14"/>
    </location>
    <ligand>
        <name>Zn(2+)</name>
        <dbReference type="ChEBI" id="CHEBI:29105"/>
        <note>catalytic</note>
    </ligand>
</feature>
<dbReference type="Proteomes" id="UP000246278">
    <property type="component" value="Unassembled WGS sequence"/>
</dbReference>
<dbReference type="EC" id="3.5.4.2" evidence="5"/>
<evidence type="ECO:0000313" key="7">
    <source>
        <dbReference type="EMBL" id="PWW81407.1"/>
    </source>
</evidence>
<comment type="function">
    <text evidence="5">Catalyzes the hydrolytic deamination of adenine to hypoxanthine. Plays an important role in the purine salvage pathway and in nitrogen catabolism.</text>
</comment>
<feature type="binding site" evidence="5">
    <location>
        <position position="16"/>
    </location>
    <ligand>
        <name>Zn(2+)</name>
        <dbReference type="ChEBI" id="CHEBI:29105"/>
        <note>catalytic</note>
    </ligand>
</feature>
<feature type="domain" description="Adenosine deaminase" evidence="6">
    <location>
        <begin position="9"/>
        <end position="330"/>
    </location>
</feature>
<evidence type="ECO:0000313" key="8">
    <source>
        <dbReference type="Proteomes" id="UP000246278"/>
    </source>
</evidence>
<feature type="site" description="Important for catalytic activity" evidence="5">
    <location>
        <position position="219"/>
    </location>
</feature>
<comment type="similarity">
    <text evidence="5">Belongs to the metallo-dependent hydrolases superfamily. Adenosine and AMP deaminases family. Adenine deaminase type 2 subfamily.</text>
</comment>
<dbReference type="NCBIfam" id="TIGR01430">
    <property type="entry name" value="aden_deam"/>
    <property type="match status" value="1"/>
</dbReference>
<dbReference type="FunFam" id="3.20.20.140:FF:000039">
    <property type="entry name" value="Adenine deaminase"/>
    <property type="match status" value="1"/>
</dbReference>
<dbReference type="Pfam" id="PF00962">
    <property type="entry name" value="A_deaminase"/>
    <property type="match status" value="1"/>
</dbReference>
<dbReference type="NCBIfam" id="NF006850">
    <property type="entry name" value="PRK09358.1-6"/>
    <property type="match status" value="1"/>
</dbReference>
<dbReference type="GO" id="GO:0000034">
    <property type="term" value="F:adenine deaminase activity"/>
    <property type="evidence" value="ECO:0007669"/>
    <property type="project" value="UniProtKB-UniRule"/>
</dbReference>
<dbReference type="SUPFAM" id="SSF51556">
    <property type="entry name" value="Metallo-dependent hydrolases"/>
    <property type="match status" value="1"/>
</dbReference>
<dbReference type="GO" id="GO:0043103">
    <property type="term" value="P:hypoxanthine salvage"/>
    <property type="evidence" value="ECO:0007669"/>
    <property type="project" value="UniProtKB-UniRule"/>
</dbReference>
<feature type="binding site" evidence="5">
    <location>
        <position position="195"/>
    </location>
    <ligand>
        <name>Zn(2+)</name>
        <dbReference type="ChEBI" id="CHEBI:29105"/>
        <note>catalytic</note>
    </ligand>
</feature>
<evidence type="ECO:0000256" key="5">
    <source>
        <dbReference type="HAMAP-Rule" id="MF_01962"/>
    </source>
</evidence>
<keyword evidence="2 5" id="KW-0378">Hydrolase</keyword>
<dbReference type="InterPro" id="IPR028892">
    <property type="entry name" value="ADE"/>
</dbReference>
<dbReference type="HAMAP" id="MF_01962">
    <property type="entry name" value="Adenine_deaminase"/>
    <property type="match status" value="1"/>
</dbReference>
<organism evidence="7 8">
    <name type="scientific">Prosthecochloris marina</name>
    <dbReference type="NCBI Taxonomy" id="2017681"/>
    <lineage>
        <taxon>Bacteria</taxon>
        <taxon>Pseudomonadati</taxon>
        <taxon>Chlorobiota</taxon>
        <taxon>Chlorobiia</taxon>
        <taxon>Chlorobiales</taxon>
        <taxon>Chlorobiaceae</taxon>
        <taxon>Prosthecochloris</taxon>
    </lineage>
</organism>
<dbReference type="GO" id="GO:0008270">
    <property type="term" value="F:zinc ion binding"/>
    <property type="evidence" value="ECO:0007669"/>
    <property type="project" value="UniProtKB-UniRule"/>
</dbReference>
<keyword evidence="4 5" id="KW-0546">Nucleotide metabolism</keyword>
<accession>A0A317T6P0</accession>
<dbReference type="PANTHER" id="PTHR43114:SF6">
    <property type="entry name" value="ADENINE DEAMINASE"/>
    <property type="match status" value="1"/>
</dbReference>
<dbReference type="GO" id="GO:0009117">
    <property type="term" value="P:nucleotide metabolic process"/>
    <property type="evidence" value="ECO:0007669"/>
    <property type="project" value="UniProtKB-KW"/>
</dbReference>
<dbReference type="InterPro" id="IPR032466">
    <property type="entry name" value="Metal_Hydrolase"/>
</dbReference>
<dbReference type="Gene3D" id="3.20.20.140">
    <property type="entry name" value="Metal-dependent hydrolases"/>
    <property type="match status" value="1"/>
</dbReference>
<name>A0A317T6P0_9CHLB</name>
<dbReference type="GO" id="GO:0005829">
    <property type="term" value="C:cytosol"/>
    <property type="evidence" value="ECO:0007669"/>
    <property type="project" value="TreeGrafter"/>
</dbReference>
<keyword evidence="8" id="KW-1185">Reference proteome</keyword>
<dbReference type="GO" id="GO:0006146">
    <property type="term" value="P:adenine catabolic process"/>
    <property type="evidence" value="ECO:0007669"/>
    <property type="project" value="UniProtKB-UniRule"/>
</dbReference>
<proteinExistence type="inferred from homology"/>
<evidence type="ECO:0000256" key="2">
    <source>
        <dbReference type="ARBA" id="ARBA00022801"/>
    </source>
</evidence>
<protein>
    <recommendedName>
        <fullName evidence="5">Adenine deaminase</fullName>
        <shortName evidence="5">ADE</shortName>
        <ecNumber evidence="5">3.5.4.2</ecNumber>
    </recommendedName>
    <alternativeName>
        <fullName evidence="5">Adenine aminohydrolase</fullName>
        <shortName evidence="5">AAH</shortName>
    </alternativeName>
</protein>
<dbReference type="AlphaFoldDB" id="A0A317T6P0"/>
<reference evidence="8" key="1">
    <citation type="submission" date="2017-10" db="EMBL/GenBank/DDBJ databases">
        <authorList>
            <person name="Gaisin V.A."/>
            <person name="Rysina M.S."/>
            <person name="Grouzdev D.S."/>
        </authorList>
    </citation>
    <scope>NUCLEOTIDE SEQUENCE [LARGE SCALE GENOMIC DNA]</scope>
    <source>
        <strain evidence="8">V1</strain>
    </source>
</reference>